<evidence type="ECO:0000313" key="2">
    <source>
        <dbReference type="Proteomes" id="UP001152795"/>
    </source>
</evidence>
<feature type="non-terminal residue" evidence="1">
    <location>
        <position position="1"/>
    </location>
</feature>
<evidence type="ECO:0000313" key="1">
    <source>
        <dbReference type="EMBL" id="CAB4046175.1"/>
    </source>
</evidence>
<dbReference type="EMBL" id="CACRXK020046923">
    <property type="protein sequence ID" value="CAB4046175.1"/>
    <property type="molecule type" value="Genomic_DNA"/>
</dbReference>
<comment type="caution">
    <text evidence="1">The sequence shown here is derived from an EMBL/GenBank/DDBJ whole genome shotgun (WGS) entry which is preliminary data.</text>
</comment>
<gene>
    <name evidence="1" type="ORF">PACLA_8A035654</name>
</gene>
<reference evidence="1" key="1">
    <citation type="submission" date="2020-04" db="EMBL/GenBank/DDBJ databases">
        <authorList>
            <person name="Alioto T."/>
            <person name="Alioto T."/>
            <person name="Gomez Garrido J."/>
        </authorList>
    </citation>
    <scope>NUCLEOTIDE SEQUENCE</scope>
    <source>
        <strain evidence="1">A484AB</strain>
    </source>
</reference>
<dbReference type="OrthoDB" id="6760780at2759"/>
<keyword evidence="2" id="KW-1185">Reference proteome</keyword>
<dbReference type="PANTHER" id="PTHR33244:SF3">
    <property type="entry name" value="PEPTIDASE A2 DOMAIN-CONTAINING PROTEIN"/>
    <property type="match status" value="1"/>
</dbReference>
<accession>A0A7D9KM76</accession>
<dbReference type="AlphaFoldDB" id="A0A7D9KM76"/>
<sequence length="137" mass="15839">KALGEWRNVPHDDGLSPSQMLLGRKQRGILPNVNDLEQKLPTEIKKSSEARQSVKRRKLEKANEKLKELKPLQVGQAVTIQNPTTRRWNEEGIITSVRKQGRSYIIETQNGWTTTRNRKFLKPLPTISQRSTRRTET</sequence>
<proteinExistence type="predicted"/>
<dbReference type="PANTHER" id="PTHR33244">
    <property type="entry name" value="INTEGRASE CATALYTIC DOMAIN-CONTAINING PROTEIN-RELATED"/>
    <property type="match status" value="1"/>
</dbReference>
<name>A0A7D9KM76_PARCT</name>
<protein>
    <submittedName>
        <fullName evidence="1">Uncharacterized protein</fullName>
    </submittedName>
</protein>
<organism evidence="1 2">
    <name type="scientific">Paramuricea clavata</name>
    <name type="common">Red gorgonian</name>
    <name type="synonym">Violescent sea-whip</name>
    <dbReference type="NCBI Taxonomy" id="317549"/>
    <lineage>
        <taxon>Eukaryota</taxon>
        <taxon>Metazoa</taxon>
        <taxon>Cnidaria</taxon>
        <taxon>Anthozoa</taxon>
        <taxon>Octocorallia</taxon>
        <taxon>Malacalcyonacea</taxon>
        <taxon>Plexauridae</taxon>
        <taxon>Paramuricea</taxon>
    </lineage>
</organism>
<dbReference type="Proteomes" id="UP001152795">
    <property type="component" value="Unassembled WGS sequence"/>
</dbReference>